<dbReference type="EMBL" id="CM009290">
    <property type="protein sequence ID" value="PNT54355.1"/>
    <property type="molecule type" value="Genomic_DNA"/>
</dbReference>
<reference evidence="5 6" key="1">
    <citation type="journal article" date="2006" name="Science">
        <title>The genome of black cottonwood, Populus trichocarpa (Torr. &amp; Gray).</title>
        <authorList>
            <person name="Tuskan G.A."/>
            <person name="Difazio S."/>
            <person name="Jansson S."/>
            <person name="Bohlmann J."/>
            <person name="Grigoriev I."/>
            <person name="Hellsten U."/>
            <person name="Putnam N."/>
            <person name="Ralph S."/>
            <person name="Rombauts S."/>
            <person name="Salamov A."/>
            <person name="Schein J."/>
            <person name="Sterck L."/>
            <person name="Aerts A."/>
            <person name="Bhalerao R.R."/>
            <person name="Bhalerao R.P."/>
            <person name="Blaudez D."/>
            <person name="Boerjan W."/>
            <person name="Brun A."/>
            <person name="Brunner A."/>
            <person name="Busov V."/>
            <person name="Campbell M."/>
            <person name="Carlson J."/>
            <person name="Chalot M."/>
            <person name="Chapman J."/>
            <person name="Chen G.L."/>
            <person name="Cooper D."/>
            <person name="Coutinho P.M."/>
            <person name="Couturier J."/>
            <person name="Covert S."/>
            <person name="Cronk Q."/>
            <person name="Cunningham R."/>
            <person name="Davis J."/>
            <person name="Degroeve S."/>
            <person name="Dejardin A."/>
            <person name="Depamphilis C."/>
            <person name="Detter J."/>
            <person name="Dirks B."/>
            <person name="Dubchak I."/>
            <person name="Duplessis S."/>
            <person name="Ehlting J."/>
            <person name="Ellis B."/>
            <person name="Gendler K."/>
            <person name="Goodstein D."/>
            <person name="Gribskov M."/>
            <person name="Grimwood J."/>
            <person name="Groover A."/>
            <person name="Gunter L."/>
            <person name="Hamberger B."/>
            <person name="Heinze B."/>
            <person name="Helariutta Y."/>
            <person name="Henrissat B."/>
            <person name="Holligan D."/>
            <person name="Holt R."/>
            <person name="Huang W."/>
            <person name="Islam-Faridi N."/>
            <person name="Jones S."/>
            <person name="Jones-Rhoades M."/>
            <person name="Jorgensen R."/>
            <person name="Joshi C."/>
            <person name="Kangasjarvi J."/>
            <person name="Karlsson J."/>
            <person name="Kelleher C."/>
            <person name="Kirkpatrick R."/>
            <person name="Kirst M."/>
            <person name="Kohler A."/>
            <person name="Kalluri U."/>
            <person name="Larimer F."/>
            <person name="Leebens-Mack J."/>
            <person name="Leple J.C."/>
            <person name="Locascio P."/>
            <person name="Lou Y."/>
            <person name="Lucas S."/>
            <person name="Martin F."/>
            <person name="Montanini B."/>
            <person name="Napoli C."/>
            <person name="Nelson D.R."/>
            <person name="Nelson C."/>
            <person name="Nieminen K."/>
            <person name="Nilsson O."/>
            <person name="Pereda V."/>
            <person name="Peter G."/>
            <person name="Philippe R."/>
            <person name="Pilate G."/>
            <person name="Poliakov A."/>
            <person name="Razumovskaya J."/>
            <person name="Richardson P."/>
            <person name="Rinaldi C."/>
            <person name="Ritland K."/>
            <person name="Rouze P."/>
            <person name="Ryaboy D."/>
            <person name="Schmutz J."/>
            <person name="Schrader J."/>
            <person name="Segerman B."/>
            <person name="Shin H."/>
            <person name="Siddiqui A."/>
            <person name="Sterky F."/>
            <person name="Terry A."/>
            <person name="Tsai C.J."/>
            <person name="Uberbacher E."/>
            <person name="Unneberg P."/>
            <person name="Vahala J."/>
            <person name="Wall K."/>
            <person name="Wessler S."/>
            <person name="Yang G."/>
            <person name="Yin T."/>
            <person name="Douglas C."/>
            <person name="Marra M."/>
            <person name="Sandberg G."/>
            <person name="Van de Peer Y."/>
            <person name="Rokhsar D."/>
        </authorList>
    </citation>
    <scope>NUCLEOTIDE SEQUENCE [LARGE SCALE GENOMIC DNA]</scope>
    <source>
        <strain evidence="6">cv. Nisqually</strain>
    </source>
</reference>
<feature type="domain" description="CCT" evidence="4">
    <location>
        <begin position="189"/>
        <end position="231"/>
    </location>
</feature>
<accession>A0A2K2BX50</accession>
<keyword evidence="6" id="KW-1185">Reference proteome</keyword>
<proteinExistence type="predicted"/>
<evidence type="ECO:0000256" key="2">
    <source>
        <dbReference type="ARBA" id="ARBA00023242"/>
    </source>
</evidence>
<protein>
    <recommendedName>
        <fullName evidence="4">CCT domain-containing protein</fullName>
    </recommendedName>
</protein>
<dbReference type="PROSITE" id="PS51017">
    <property type="entry name" value="CCT"/>
    <property type="match status" value="1"/>
</dbReference>
<dbReference type="InParanoid" id="A0A2K2BX50"/>
<organism evidence="5 6">
    <name type="scientific">Populus trichocarpa</name>
    <name type="common">Western balsam poplar</name>
    <name type="synonym">Populus balsamifera subsp. trichocarpa</name>
    <dbReference type="NCBI Taxonomy" id="3694"/>
    <lineage>
        <taxon>Eukaryota</taxon>
        <taxon>Viridiplantae</taxon>
        <taxon>Streptophyta</taxon>
        <taxon>Embryophyta</taxon>
        <taxon>Tracheophyta</taxon>
        <taxon>Spermatophyta</taxon>
        <taxon>Magnoliopsida</taxon>
        <taxon>eudicotyledons</taxon>
        <taxon>Gunneridae</taxon>
        <taxon>Pentapetalae</taxon>
        <taxon>rosids</taxon>
        <taxon>fabids</taxon>
        <taxon>Malpighiales</taxon>
        <taxon>Salicaceae</taxon>
        <taxon>Saliceae</taxon>
        <taxon>Populus</taxon>
    </lineage>
</organism>
<name>A0A2K2BX50_POPTR</name>
<evidence type="ECO:0000256" key="1">
    <source>
        <dbReference type="ARBA" id="ARBA00004123"/>
    </source>
</evidence>
<sequence>MASIPDFFSDYQFSPDDFSEITSIMAEEDQSYVRTDSFSSTYMSSCAISNFSCAVLGDHQDHGNFPVLYDHRNDDALDIFLGESEIMPPIPVTNSLPQPSGILDIDVLPKLMDYKMGGHRADIAKIQNFDAGFRLPDASGYREDFGEVMPNFTPVCPLSGEKWEVEYDQTASTKNSDTKNVVRYTAEERKERILRYLKKKNRRAYNNNVKYACRKTIAEGRPRVRGRFAKPGEVFEEETEVKTNDIILHKHQENGTHCDGDAMRALLATIFEEE</sequence>
<dbReference type="InterPro" id="IPR045281">
    <property type="entry name" value="CONSTANS-like"/>
</dbReference>
<dbReference type="GO" id="GO:0009909">
    <property type="term" value="P:regulation of flower development"/>
    <property type="evidence" value="ECO:0007669"/>
    <property type="project" value="InterPro"/>
</dbReference>
<comment type="subcellular location">
    <subcellularLocation>
        <location evidence="1 3">Nucleus</location>
    </subcellularLocation>
</comment>
<evidence type="ECO:0000313" key="5">
    <source>
        <dbReference type="EMBL" id="PNT54355.1"/>
    </source>
</evidence>
<dbReference type="GO" id="GO:0005634">
    <property type="term" value="C:nucleus"/>
    <property type="evidence" value="ECO:0007669"/>
    <property type="project" value="UniProtKB-SubCell"/>
</dbReference>
<dbReference type="STRING" id="3694.A0A2K2BX50"/>
<evidence type="ECO:0000313" key="6">
    <source>
        <dbReference type="Proteomes" id="UP000006729"/>
    </source>
</evidence>
<dbReference type="PANTHER" id="PTHR31319:SF110">
    <property type="entry name" value="CCT MOTIF FAMILY PROTEIN"/>
    <property type="match status" value="1"/>
</dbReference>
<dbReference type="PANTHER" id="PTHR31319">
    <property type="entry name" value="ZINC FINGER PROTEIN CONSTANS-LIKE 4"/>
    <property type="match status" value="1"/>
</dbReference>
<keyword evidence="2 3" id="KW-0539">Nucleus</keyword>
<gene>
    <name evidence="5" type="ORF">POPTR_001G136700</name>
</gene>
<dbReference type="Proteomes" id="UP000006729">
    <property type="component" value="Chromosome 1"/>
</dbReference>
<dbReference type="InterPro" id="IPR010402">
    <property type="entry name" value="CCT_domain"/>
</dbReference>
<dbReference type="AlphaFoldDB" id="A0A2K2BX50"/>
<dbReference type="Pfam" id="PF06203">
    <property type="entry name" value="CCT"/>
    <property type="match status" value="1"/>
</dbReference>
<evidence type="ECO:0000256" key="3">
    <source>
        <dbReference type="PROSITE-ProRule" id="PRU00357"/>
    </source>
</evidence>
<evidence type="ECO:0000259" key="4">
    <source>
        <dbReference type="PROSITE" id="PS51017"/>
    </source>
</evidence>